<feature type="transmembrane region" description="Helical" evidence="17">
    <location>
        <begin position="410"/>
        <end position="428"/>
    </location>
</feature>
<evidence type="ECO:0000256" key="2">
    <source>
        <dbReference type="ARBA" id="ARBA00001946"/>
    </source>
</evidence>
<dbReference type="GeneID" id="10669023"/>
<keyword evidence="10" id="KW-0479">Metal-binding</keyword>
<comment type="pathway">
    <text evidence="4">Protein modification; protein glycosylation.</text>
</comment>
<proteinExistence type="inferred from homology"/>
<evidence type="ECO:0000256" key="11">
    <source>
        <dbReference type="ARBA" id="ARBA00022842"/>
    </source>
</evidence>
<protein>
    <recommendedName>
        <fullName evidence="6">dolichyl-phosphooligosaccharide-protein glycotransferase</fullName>
        <ecNumber evidence="6">2.4.99.21</ecNumber>
    </recommendedName>
    <alternativeName>
        <fullName evidence="15">Oligosaccharyl transferase</fullName>
    </alternativeName>
</protein>
<dbReference type="Pfam" id="PF02516">
    <property type="entry name" value="STT3"/>
    <property type="match status" value="1"/>
</dbReference>
<dbReference type="PANTHER" id="PTHR13872:SF1">
    <property type="entry name" value="DOLICHYL-DIPHOSPHOOLIGOSACCHARIDE--PROTEIN GLYCOSYLTRANSFERASE SUBUNIT STT3B"/>
    <property type="match status" value="1"/>
</dbReference>
<feature type="transmembrane region" description="Helical" evidence="17">
    <location>
        <begin position="171"/>
        <end position="190"/>
    </location>
</feature>
<evidence type="ECO:0000256" key="16">
    <source>
        <dbReference type="ARBA" id="ARBA00034066"/>
    </source>
</evidence>
<feature type="transmembrane region" description="Helical" evidence="17">
    <location>
        <begin position="254"/>
        <end position="279"/>
    </location>
</feature>
<dbReference type="Proteomes" id="UP000009231">
    <property type="component" value="Chromosome"/>
</dbReference>
<evidence type="ECO:0000256" key="14">
    <source>
        <dbReference type="ARBA" id="ARBA00023211"/>
    </source>
</evidence>
<keyword evidence="20" id="KW-1185">Reference proteome</keyword>
<dbReference type="UniPathway" id="UPA00378"/>
<evidence type="ECO:0000313" key="20">
    <source>
        <dbReference type="Proteomes" id="UP000009231"/>
    </source>
</evidence>
<dbReference type="RefSeq" id="WP_013826029.1">
    <property type="nucleotide sequence ID" value="NC_015574.1"/>
</dbReference>
<dbReference type="STRING" id="868131.MSWAN_1516"/>
<feature type="transmembrane region" description="Helical" evidence="17">
    <location>
        <begin position="225"/>
        <end position="242"/>
    </location>
</feature>
<evidence type="ECO:0000256" key="7">
    <source>
        <dbReference type="ARBA" id="ARBA00022676"/>
    </source>
</evidence>
<name>F6D807_METPW</name>
<organism evidence="19 20">
    <name type="scientific">Methanobacterium paludis (strain DSM 25820 / JCM 18151 / SWAN1)</name>
    <dbReference type="NCBI Taxonomy" id="868131"/>
    <lineage>
        <taxon>Archaea</taxon>
        <taxon>Methanobacteriati</taxon>
        <taxon>Methanobacteriota</taxon>
        <taxon>Methanomada group</taxon>
        <taxon>Methanobacteria</taxon>
        <taxon>Methanobacteriales</taxon>
        <taxon>Methanobacteriaceae</taxon>
        <taxon>Methanobacterium</taxon>
    </lineage>
</organism>
<dbReference type="GO" id="GO:0005886">
    <property type="term" value="C:plasma membrane"/>
    <property type="evidence" value="ECO:0007669"/>
    <property type="project" value="UniProtKB-SubCell"/>
</dbReference>
<accession>F6D807</accession>
<dbReference type="eggNOG" id="arCOG02044">
    <property type="taxonomic scope" value="Archaea"/>
</dbReference>
<evidence type="ECO:0000256" key="15">
    <source>
        <dbReference type="ARBA" id="ARBA00030679"/>
    </source>
</evidence>
<comment type="catalytic activity">
    <reaction evidence="16">
        <text>an archaeal dolichyl phosphooligosaccharide + [protein]-L-asparagine = an archaeal dolichyl phosphate + a glycoprotein with the oligosaccharide chain attached by N-beta-D-glycosyl linkage to a protein L-asparagine.</text>
        <dbReference type="EC" id="2.4.99.21"/>
    </reaction>
</comment>
<evidence type="ECO:0000256" key="1">
    <source>
        <dbReference type="ARBA" id="ARBA00001936"/>
    </source>
</evidence>
<comment type="subcellular location">
    <subcellularLocation>
        <location evidence="3">Cell membrane</location>
        <topology evidence="3">Multi-pass membrane protein</topology>
    </subcellularLocation>
</comment>
<dbReference type="GO" id="GO:0046872">
    <property type="term" value="F:metal ion binding"/>
    <property type="evidence" value="ECO:0007669"/>
    <property type="project" value="UniProtKB-KW"/>
</dbReference>
<evidence type="ECO:0000256" key="4">
    <source>
        <dbReference type="ARBA" id="ARBA00004922"/>
    </source>
</evidence>
<feature type="transmembrane region" description="Helical" evidence="17">
    <location>
        <begin position="6"/>
        <end position="23"/>
    </location>
</feature>
<keyword evidence="13 17" id="KW-0472">Membrane</keyword>
<dbReference type="EC" id="2.4.99.21" evidence="6"/>
<sequence length="738" mass="84043">MSKKELMFILIIIVLIFSVGFYLRLESTHLSGIPDNEKMFYQDENGLPYMYDMDSYYNYRLTKNYLDHGYMGDAIVNGTQWDWHSYAPSGVPMDYPPLIVYLTAFVYKFLNLFANVPLMAACFWLPAFIAPIGGVVAYLFVRRFTNEYGAVAAGILTVTAPFYFMRTVPGWFDTDMFNIVFPLLIVWFFLEALQSKNIKMKSFFALLSSFSMFLFAMAWNGWQYLFYTIVLFCVFYGVFIKIKGNSIKNFSAVAGIFFAVSLLLIYIFTGFFNVLNFILGPKELLGIFSSTGEWTPWPDVYSLISELQPPSLGALISGVGPALFGLGIFGILALAVVLSNKKWHETYLDKLNWSTYLFIVLWTITGFFALIKGIRFILMVIPPLAVITGISVGVCASVLKNPKSKNFKHLLMISILILISLPSVMVIYDNFSSLNPRMNDDMWNAGVWIHNNTQNDTVVISSWIYGHFFTAISDRPTSFDGRLAYIETMPVRNYDSAYAFGDRSPSTSREYWMDKAYTTDDETLALGIFRMIATSGDAGYLTLDTYTQNTTKTVEILNNILGVDKETAKEILIKDYNLNPEQADNILKYTHPDNPRPFVLVTYNSMINDGYWTLYFGSWDFNQLKGSNLTYSYGNIHETNSTLTTDDGILMDLKTGNLTWNNNMPYCVMLVSGGKLEKHYLDKNSDFCVILNMDDNASVVVSKQFQNSLFSRLVVEKSNTTYFKSVYENKNVIVWEST</sequence>
<dbReference type="GO" id="GO:0004576">
    <property type="term" value="F:oligosaccharyl transferase activity"/>
    <property type="evidence" value="ECO:0007669"/>
    <property type="project" value="InterPro"/>
</dbReference>
<evidence type="ECO:0000256" key="8">
    <source>
        <dbReference type="ARBA" id="ARBA00022679"/>
    </source>
</evidence>
<evidence type="ECO:0000256" key="6">
    <source>
        <dbReference type="ARBA" id="ARBA00012602"/>
    </source>
</evidence>
<dbReference type="InterPro" id="IPR048307">
    <property type="entry name" value="STT3_N"/>
</dbReference>
<keyword evidence="7" id="KW-0328">Glycosyltransferase</keyword>
<dbReference type="OrthoDB" id="82393at2157"/>
<evidence type="ECO:0000256" key="9">
    <source>
        <dbReference type="ARBA" id="ARBA00022692"/>
    </source>
</evidence>
<feature type="transmembrane region" description="Helical" evidence="17">
    <location>
        <begin position="202"/>
        <end position="219"/>
    </location>
</feature>
<feature type="transmembrane region" description="Helical" evidence="17">
    <location>
        <begin position="148"/>
        <end position="165"/>
    </location>
</feature>
<evidence type="ECO:0000313" key="19">
    <source>
        <dbReference type="EMBL" id="AEG18530.1"/>
    </source>
</evidence>
<gene>
    <name evidence="19" type="ordered locus">MSWAN_1516</name>
</gene>
<comment type="cofactor">
    <cofactor evidence="1">
        <name>Mn(2+)</name>
        <dbReference type="ChEBI" id="CHEBI:29035"/>
    </cofactor>
</comment>
<keyword evidence="14" id="KW-0464">Manganese</keyword>
<evidence type="ECO:0000256" key="13">
    <source>
        <dbReference type="ARBA" id="ARBA00023136"/>
    </source>
</evidence>
<keyword evidence="9 17" id="KW-0812">Transmembrane</keyword>
<feature type="transmembrane region" description="Helical" evidence="17">
    <location>
        <begin position="123"/>
        <end position="141"/>
    </location>
</feature>
<reference evidence="19 20" key="1">
    <citation type="journal article" date="2014" name="Int. J. Syst. Evol. Microbiol.">
        <title>Methanobacterium paludis sp. nov. and a novel strain of Methanobacterium lacus isolated from northern peatlands.</title>
        <authorList>
            <person name="Cadillo-Quiroz H."/>
            <person name="Brauer S.L."/>
            <person name="Goodson N."/>
            <person name="Yavitt J.B."/>
            <person name="Zinder S.H."/>
        </authorList>
    </citation>
    <scope>NUCLEOTIDE SEQUENCE [LARGE SCALE GENOMIC DNA]</scope>
    <source>
        <strain evidence="20">DSM 25820 / JCM 18151 / SWAN1</strain>
    </source>
</reference>
<comment type="cofactor">
    <cofactor evidence="2">
        <name>Mg(2+)</name>
        <dbReference type="ChEBI" id="CHEBI:18420"/>
    </cofactor>
</comment>
<evidence type="ECO:0000256" key="17">
    <source>
        <dbReference type="SAM" id="Phobius"/>
    </source>
</evidence>
<keyword evidence="8 19" id="KW-0808">Transferase</keyword>
<evidence type="ECO:0000259" key="18">
    <source>
        <dbReference type="Pfam" id="PF02516"/>
    </source>
</evidence>
<comment type="similarity">
    <text evidence="5">Belongs to the STT3 family.</text>
</comment>
<dbReference type="EMBL" id="CP002772">
    <property type="protein sequence ID" value="AEG18530.1"/>
    <property type="molecule type" value="Genomic_DNA"/>
</dbReference>
<dbReference type="KEGG" id="mew:MSWAN_1516"/>
<dbReference type="HOGENOM" id="CLU_018380_0_0_2"/>
<feature type="transmembrane region" description="Helical" evidence="17">
    <location>
        <begin position="351"/>
        <end position="371"/>
    </location>
</feature>
<keyword evidence="12 17" id="KW-1133">Transmembrane helix</keyword>
<evidence type="ECO:0000256" key="5">
    <source>
        <dbReference type="ARBA" id="ARBA00010810"/>
    </source>
</evidence>
<keyword evidence="11" id="KW-0460">Magnesium</keyword>
<dbReference type="PANTHER" id="PTHR13872">
    <property type="entry name" value="DOLICHYL-DIPHOSPHOOLIGOSACCHARIDE--PROTEIN GLYCOSYLTRANSFERASE SUBUNIT"/>
    <property type="match status" value="1"/>
</dbReference>
<dbReference type="AlphaFoldDB" id="F6D807"/>
<evidence type="ECO:0000256" key="10">
    <source>
        <dbReference type="ARBA" id="ARBA00022723"/>
    </source>
</evidence>
<dbReference type="InterPro" id="IPR003674">
    <property type="entry name" value="Oligo_trans_STT3"/>
</dbReference>
<evidence type="ECO:0000256" key="12">
    <source>
        <dbReference type="ARBA" id="ARBA00022989"/>
    </source>
</evidence>
<evidence type="ECO:0000256" key="3">
    <source>
        <dbReference type="ARBA" id="ARBA00004651"/>
    </source>
</evidence>
<feature type="domain" description="Oligosaccharyl transferase STT3 N-terminal" evidence="18">
    <location>
        <begin position="22"/>
        <end position="423"/>
    </location>
</feature>
<feature type="transmembrane region" description="Helical" evidence="17">
    <location>
        <begin position="312"/>
        <end position="339"/>
    </location>
</feature>
<feature type="transmembrane region" description="Helical" evidence="17">
    <location>
        <begin position="377"/>
        <end position="398"/>
    </location>
</feature>
<dbReference type="Gene3D" id="3.40.50.12610">
    <property type="match status" value="1"/>
</dbReference>